<dbReference type="STRING" id="262898.GA0070564_10644"/>
<sequence>MIPRRAPNPHSRTVLLPCGKHYATLWGNATPPTTCADCDRR</sequence>
<keyword evidence="2" id="KW-1185">Reference proteome</keyword>
<accession>A0A1C4ZLF5</accession>
<dbReference type="AlphaFoldDB" id="A0A1C4ZLF5"/>
<evidence type="ECO:0000313" key="1">
    <source>
        <dbReference type="EMBL" id="SCF33947.1"/>
    </source>
</evidence>
<organism evidence="1 2">
    <name type="scientific">Micromonospora mirobrigensis</name>
    <dbReference type="NCBI Taxonomy" id="262898"/>
    <lineage>
        <taxon>Bacteria</taxon>
        <taxon>Bacillati</taxon>
        <taxon>Actinomycetota</taxon>
        <taxon>Actinomycetes</taxon>
        <taxon>Micromonosporales</taxon>
        <taxon>Micromonosporaceae</taxon>
        <taxon>Micromonospora</taxon>
    </lineage>
</organism>
<dbReference type="RefSeq" id="WP_281182178.1">
    <property type="nucleotide sequence ID" value="NZ_FMCX01000006.1"/>
</dbReference>
<dbReference type="EMBL" id="FMCX01000006">
    <property type="protein sequence ID" value="SCF33947.1"/>
    <property type="molecule type" value="Genomic_DNA"/>
</dbReference>
<gene>
    <name evidence="1" type="ORF">GA0070564_10644</name>
</gene>
<name>A0A1C4ZLF5_9ACTN</name>
<evidence type="ECO:0000313" key="2">
    <source>
        <dbReference type="Proteomes" id="UP000199504"/>
    </source>
</evidence>
<protein>
    <submittedName>
        <fullName evidence="1">Uncharacterized protein</fullName>
    </submittedName>
</protein>
<reference evidence="2" key="1">
    <citation type="submission" date="2016-06" db="EMBL/GenBank/DDBJ databases">
        <authorList>
            <person name="Varghese N."/>
            <person name="Submissions Spin"/>
        </authorList>
    </citation>
    <scope>NUCLEOTIDE SEQUENCE [LARGE SCALE GENOMIC DNA]</scope>
    <source>
        <strain evidence="2">DSM 44830</strain>
    </source>
</reference>
<proteinExistence type="predicted"/>
<dbReference type="Proteomes" id="UP000199504">
    <property type="component" value="Unassembled WGS sequence"/>
</dbReference>